<accession>A0AC61U3V6</accession>
<evidence type="ECO:0000313" key="1">
    <source>
        <dbReference type="EMBL" id="UUZ44487.1"/>
    </source>
</evidence>
<name>A0AC61U3V6_9MICO</name>
<dbReference type="Proteomes" id="UP001059663">
    <property type="component" value="Chromosome"/>
</dbReference>
<sequence length="314" mass="31328">MTGIPDRRSVLTHPKTAIGGGTVVAGYDESREATTALMWAARYADARGLPLTVAYAAWPTQPGTSAGVGAVEAKHVEDRAARVARRGAGRVAGLCPDLKVRGKGAVGNPAAELVMESSTASLLVVGRRAAMPADSPGSVSFAPGAHARCPVVVVPGDSPHSVGPDHPVVVGVDGSASSDQAVTFAADAAAFAGAELLILSARTPRAPEPWMSDCAGGLPGAHGGVPGSGHGAADEHVRSAVALVHELHPEVVTSKDVRHGPTASVLLEASASAGMLVVGSRGAGGFAGLMLGSVSRAALRQSEVPLAVVRTGAV</sequence>
<dbReference type="EMBL" id="CP087977">
    <property type="protein sequence ID" value="UUZ44487.1"/>
    <property type="molecule type" value="Genomic_DNA"/>
</dbReference>
<proteinExistence type="predicted"/>
<evidence type="ECO:0000313" key="2">
    <source>
        <dbReference type="Proteomes" id="UP001059663"/>
    </source>
</evidence>
<reference evidence="1" key="1">
    <citation type="submission" date="2021-11" db="EMBL/GenBank/DDBJ databases">
        <title>Study of the species diversity of bacterial strains isolated from a unique natural object - Shulgan-Tash cave (Bashkiria).</title>
        <authorList>
            <person name="Sazanova A.L."/>
            <person name="Chirak E.R."/>
            <person name="Safronova V.I."/>
        </authorList>
    </citation>
    <scope>NUCLEOTIDE SEQUENCE</scope>
    <source>
        <strain evidence="1">P1</strain>
    </source>
</reference>
<organism evidence="1 2">
    <name type="scientific">Janibacter limosus</name>
    <dbReference type="NCBI Taxonomy" id="53458"/>
    <lineage>
        <taxon>Bacteria</taxon>
        <taxon>Bacillati</taxon>
        <taxon>Actinomycetota</taxon>
        <taxon>Actinomycetes</taxon>
        <taxon>Micrococcales</taxon>
        <taxon>Intrasporangiaceae</taxon>
        <taxon>Janibacter</taxon>
    </lineage>
</organism>
<protein>
    <submittedName>
        <fullName evidence="1">Universal stress protein</fullName>
    </submittedName>
</protein>
<gene>
    <name evidence="1" type="ORF">LP422_19185</name>
</gene>